<evidence type="ECO:0000256" key="1">
    <source>
        <dbReference type="SAM" id="MobiDB-lite"/>
    </source>
</evidence>
<dbReference type="AlphaFoldDB" id="A0A164N874"/>
<gene>
    <name evidence="2" type="ORF">SISNIDRAFT_491017</name>
</gene>
<keyword evidence="3" id="KW-1185">Reference proteome</keyword>
<feature type="compositionally biased region" description="Polar residues" evidence="1">
    <location>
        <begin position="71"/>
        <end position="81"/>
    </location>
</feature>
<feature type="region of interest" description="Disordered" evidence="1">
    <location>
        <begin position="112"/>
        <end position="131"/>
    </location>
</feature>
<proteinExistence type="predicted"/>
<protein>
    <submittedName>
        <fullName evidence="2">Uncharacterized protein</fullName>
    </submittedName>
</protein>
<evidence type="ECO:0000313" key="3">
    <source>
        <dbReference type="Proteomes" id="UP000076722"/>
    </source>
</evidence>
<sequence>MYREYRHERKRLIDKQRALNATGSDCDWSTEKESGERLDRGKYTFSERNFRGTRNISTLKDSDMNKPDSADFSSSHMSTGLKQPINVSPFATRPANLLTFNEHSTVHPTTANFNLQPSHEHRSPEWQISSRSSRLSLAEYSGLPGRSSSTTPTPSSAHSAALASASDASASHSSSTGTRSISPYAVLCLI</sequence>
<evidence type="ECO:0000313" key="2">
    <source>
        <dbReference type="EMBL" id="KZS87446.1"/>
    </source>
</evidence>
<name>A0A164N874_9AGAM</name>
<organism evidence="2 3">
    <name type="scientific">Sistotremastrum niveocremeum HHB9708</name>
    <dbReference type="NCBI Taxonomy" id="1314777"/>
    <lineage>
        <taxon>Eukaryota</taxon>
        <taxon>Fungi</taxon>
        <taxon>Dikarya</taxon>
        <taxon>Basidiomycota</taxon>
        <taxon>Agaricomycotina</taxon>
        <taxon>Agaricomycetes</taxon>
        <taxon>Sistotremastrales</taxon>
        <taxon>Sistotremastraceae</taxon>
        <taxon>Sertulicium</taxon>
        <taxon>Sertulicium niveocremeum</taxon>
    </lineage>
</organism>
<feature type="region of interest" description="Disordered" evidence="1">
    <location>
        <begin position="57"/>
        <end position="86"/>
    </location>
</feature>
<feature type="region of interest" description="Disordered" evidence="1">
    <location>
        <begin position="139"/>
        <end position="178"/>
    </location>
</feature>
<reference evidence="2 3" key="1">
    <citation type="journal article" date="2016" name="Mol. Biol. Evol.">
        <title>Comparative Genomics of Early-Diverging Mushroom-Forming Fungi Provides Insights into the Origins of Lignocellulose Decay Capabilities.</title>
        <authorList>
            <person name="Nagy L.G."/>
            <person name="Riley R."/>
            <person name="Tritt A."/>
            <person name="Adam C."/>
            <person name="Daum C."/>
            <person name="Floudas D."/>
            <person name="Sun H."/>
            <person name="Yadav J.S."/>
            <person name="Pangilinan J."/>
            <person name="Larsson K.H."/>
            <person name="Matsuura K."/>
            <person name="Barry K."/>
            <person name="Labutti K."/>
            <person name="Kuo R."/>
            <person name="Ohm R.A."/>
            <person name="Bhattacharya S.S."/>
            <person name="Shirouzu T."/>
            <person name="Yoshinaga Y."/>
            <person name="Martin F.M."/>
            <person name="Grigoriev I.V."/>
            <person name="Hibbett D.S."/>
        </authorList>
    </citation>
    <scope>NUCLEOTIDE SEQUENCE [LARGE SCALE GENOMIC DNA]</scope>
    <source>
        <strain evidence="2 3">HHB9708</strain>
    </source>
</reference>
<dbReference type="Proteomes" id="UP000076722">
    <property type="component" value="Unassembled WGS sequence"/>
</dbReference>
<feature type="compositionally biased region" description="Basic and acidic residues" evidence="1">
    <location>
        <begin position="60"/>
        <end position="69"/>
    </location>
</feature>
<accession>A0A164N874</accession>
<feature type="compositionally biased region" description="Low complexity" evidence="1">
    <location>
        <begin position="141"/>
        <end position="178"/>
    </location>
</feature>
<dbReference type="EMBL" id="KV419449">
    <property type="protein sequence ID" value="KZS87446.1"/>
    <property type="molecule type" value="Genomic_DNA"/>
</dbReference>